<dbReference type="Proteomes" id="UP000745577">
    <property type="component" value="Unassembled WGS sequence"/>
</dbReference>
<evidence type="ECO:0000259" key="1">
    <source>
        <dbReference type="Pfam" id="PF05050"/>
    </source>
</evidence>
<keyword evidence="2" id="KW-0808">Transferase</keyword>
<dbReference type="NCBIfam" id="TIGR01444">
    <property type="entry name" value="fkbM_fam"/>
    <property type="match status" value="1"/>
</dbReference>
<dbReference type="GO" id="GO:0008171">
    <property type="term" value="F:O-methyltransferase activity"/>
    <property type="evidence" value="ECO:0007669"/>
    <property type="project" value="TreeGrafter"/>
</dbReference>
<reference evidence="2" key="2">
    <citation type="journal article" date="2021" name="Microbiome">
        <title>Successional dynamics and alternative stable states in a saline activated sludge microbial community over 9 years.</title>
        <authorList>
            <person name="Wang Y."/>
            <person name="Ye J."/>
            <person name="Ju F."/>
            <person name="Liu L."/>
            <person name="Boyd J.A."/>
            <person name="Deng Y."/>
            <person name="Parks D.H."/>
            <person name="Jiang X."/>
            <person name="Yin X."/>
            <person name="Woodcroft B.J."/>
            <person name="Tyson G.W."/>
            <person name="Hugenholtz P."/>
            <person name="Polz M.F."/>
            <person name="Zhang T."/>
        </authorList>
    </citation>
    <scope>NUCLEOTIDE SEQUENCE</scope>
    <source>
        <strain evidence="2">HKST-UBA15</strain>
    </source>
</reference>
<gene>
    <name evidence="2" type="ORF">KC675_03095</name>
</gene>
<proteinExistence type="predicted"/>
<dbReference type="PANTHER" id="PTHR36973">
    <property type="entry name" value="SLL1456 PROTEIN-RELATED"/>
    <property type="match status" value="1"/>
</dbReference>
<dbReference type="SUPFAM" id="SSF53335">
    <property type="entry name" value="S-adenosyl-L-methionine-dependent methyltransferases"/>
    <property type="match status" value="1"/>
</dbReference>
<feature type="domain" description="Methyltransferase FkbM" evidence="1">
    <location>
        <begin position="88"/>
        <end position="228"/>
    </location>
</feature>
<sequence length="266" mass="30556">MKKIAEIGVFIFRVLLLSEISLKMRINLILGAYFSIFTLIFHRQKRVKYFGHDFIHESIVGPVLIYPHEISTDLIKQTSGERLKYVLDIGGNLGQFAITLVNMMDLVQLDIVEPNPTIFNTLKSNTSFYKQISCYNFAIGKPGIQKFYYKKGKSATGSFIKSNAYLNEETTRTVKVEVVNKIQSHTKRSNYDLIKIDVEGFEMEVVKNLKGIKTKYLLIEVSSNREKNYSTSELYSQIAKTFGEFEIVYQDASDSQTNSFDVLLRF</sequence>
<keyword evidence="2" id="KW-0489">Methyltransferase</keyword>
<name>A0A955I7F4_9BACT</name>
<comment type="caution">
    <text evidence="2">The sequence shown here is derived from an EMBL/GenBank/DDBJ whole genome shotgun (WGS) entry which is preliminary data.</text>
</comment>
<accession>A0A955I7F4</accession>
<protein>
    <submittedName>
        <fullName evidence="2">FkbM family methyltransferase</fullName>
    </submittedName>
</protein>
<dbReference type="GO" id="GO:0032259">
    <property type="term" value="P:methylation"/>
    <property type="evidence" value="ECO:0007669"/>
    <property type="project" value="UniProtKB-KW"/>
</dbReference>
<dbReference type="EMBL" id="JAGQLL010000033">
    <property type="protein sequence ID" value="MCA9380145.1"/>
    <property type="molecule type" value="Genomic_DNA"/>
</dbReference>
<dbReference type="InterPro" id="IPR053188">
    <property type="entry name" value="FkbM_Methyltransferase"/>
</dbReference>
<dbReference type="Gene3D" id="3.40.50.150">
    <property type="entry name" value="Vaccinia Virus protein VP39"/>
    <property type="match status" value="1"/>
</dbReference>
<dbReference type="Pfam" id="PF05050">
    <property type="entry name" value="Methyltransf_21"/>
    <property type="match status" value="1"/>
</dbReference>
<dbReference type="InterPro" id="IPR006342">
    <property type="entry name" value="FkbM_mtfrase"/>
</dbReference>
<dbReference type="InterPro" id="IPR029063">
    <property type="entry name" value="SAM-dependent_MTases_sf"/>
</dbReference>
<organism evidence="2 3">
    <name type="scientific">Candidatus Dojkabacteria bacterium</name>
    <dbReference type="NCBI Taxonomy" id="2099670"/>
    <lineage>
        <taxon>Bacteria</taxon>
        <taxon>Candidatus Dojkabacteria</taxon>
    </lineage>
</organism>
<dbReference type="PANTHER" id="PTHR36973:SF4">
    <property type="entry name" value="NODULATION PROTEIN"/>
    <property type="match status" value="1"/>
</dbReference>
<reference evidence="2" key="1">
    <citation type="submission" date="2020-04" db="EMBL/GenBank/DDBJ databases">
        <authorList>
            <person name="Zhang T."/>
        </authorList>
    </citation>
    <scope>NUCLEOTIDE SEQUENCE</scope>
    <source>
        <strain evidence="2">HKST-UBA15</strain>
    </source>
</reference>
<dbReference type="AlphaFoldDB" id="A0A955I7F4"/>
<evidence type="ECO:0000313" key="3">
    <source>
        <dbReference type="Proteomes" id="UP000745577"/>
    </source>
</evidence>
<evidence type="ECO:0000313" key="2">
    <source>
        <dbReference type="EMBL" id="MCA9380145.1"/>
    </source>
</evidence>